<accession>A0A1F4TM07</accession>
<dbReference type="Proteomes" id="UP000177309">
    <property type="component" value="Unassembled WGS sequence"/>
</dbReference>
<reference evidence="2 3" key="1">
    <citation type="journal article" date="2016" name="Nat. Commun.">
        <title>Thousands of microbial genomes shed light on interconnected biogeochemical processes in an aquifer system.</title>
        <authorList>
            <person name="Anantharaman K."/>
            <person name="Brown C.T."/>
            <person name="Hug L.A."/>
            <person name="Sharon I."/>
            <person name="Castelle C.J."/>
            <person name="Probst A.J."/>
            <person name="Thomas B.C."/>
            <person name="Singh A."/>
            <person name="Wilkins M.J."/>
            <person name="Karaoz U."/>
            <person name="Brodie E.L."/>
            <person name="Williams K.H."/>
            <person name="Hubbard S.S."/>
            <person name="Banfield J.F."/>
        </authorList>
    </citation>
    <scope>NUCLEOTIDE SEQUENCE [LARGE SCALE GENOMIC DNA]</scope>
</reference>
<feature type="compositionally biased region" description="Polar residues" evidence="1">
    <location>
        <begin position="1"/>
        <end position="12"/>
    </location>
</feature>
<name>A0A1F4TM07_UNCSA</name>
<evidence type="ECO:0000313" key="2">
    <source>
        <dbReference type="EMBL" id="OGC33762.1"/>
    </source>
</evidence>
<feature type="region of interest" description="Disordered" evidence="1">
    <location>
        <begin position="1"/>
        <end position="27"/>
    </location>
</feature>
<evidence type="ECO:0000313" key="3">
    <source>
        <dbReference type="Proteomes" id="UP000177309"/>
    </source>
</evidence>
<gene>
    <name evidence="2" type="ORF">A2462_00605</name>
</gene>
<organism evidence="2 3">
    <name type="scientific">candidate division WOR-1 bacterium RIFOXYC2_FULL_41_25</name>
    <dbReference type="NCBI Taxonomy" id="1802586"/>
    <lineage>
        <taxon>Bacteria</taxon>
        <taxon>Bacillati</taxon>
        <taxon>Saganbacteria</taxon>
    </lineage>
</organism>
<comment type="caution">
    <text evidence="2">The sequence shown here is derived from an EMBL/GenBank/DDBJ whole genome shotgun (WGS) entry which is preliminary data.</text>
</comment>
<evidence type="ECO:0000256" key="1">
    <source>
        <dbReference type="SAM" id="MobiDB-lite"/>
    </source>
</evidence>
<protein>
    <submittedName>
        <fullName evidence="2">Uncharacterized protein</fullName>
    </submittedName>
</protein>
<sequence length="479" mass="52976">MDSTRVNPSSPRTRPLAPTPKTYGQSTQREQLLQMIRTGQTKKAAEILARLPDQEMDKILATLYQLIGDVDCVNRLKIAVSKAVLDFRSRQIAPARPTAAQAAPEPCPPAEPNDKELTLNEELMVKLKLSGEIKDALRNACLHFSNEEADENITTINSYLSSLLSLEKNSPEKCEEMIRRYLFTALRIEEPRGRLAFFAPRSVQADFKVEIVAVPNNRVPRATTLATILAEGAPLFRLPRKWHSTRREEPVAVPVPVPAPEPPVTAPVAEAPAPKAAEPASLEEQMVKHLEDMGIPVKNISVMREKLVALTEAHDGQERIVEILGVAVKDLEAIRVFQNDGGGGIFYKAEEEKELDPAATKKAKQEHVQGLLGLLLTAQRANSQSDILQHIKFIGLARVMKWPIAEIKKVIVDAGKNGNSLTILDSVPITIEGKEKVFRVVRLQGEKRTHVLLDRHDPQASKAIIQAYEVQLAAAEQEA</sequence>
<dbReference type="EMBL" id="MEUI01000028">
    <property type="protein sequence ID" value="OGC33762.1"/>
    <property type="molecule type" value="Genomic_DNA"/>
</dbReference>
<proteinExistence type="predicted"/>
<dbReference type="AlphaFoldDB" id="A0A1F4TM07"/>